<dbReference type="Proteomes" id="UP001596023">
    <property type="component" value="Unassembled WGS sequence"/>
</dbReference>
<dbReference type="PROSITE" id="PS51257">
    <property type="entry name" value="PROKAR_LIPOPROTEIN"/>
    <property type="match status" value="1"/>
</dbReference>
<dbReference type="EMBL" id="JBHSGN010000072">
    <property type="protein sequence ID" value="MFC4674311.1"/>
    <property type="molecule type" value="Genomic_DNA"/>
</dbReference>
<sequence length="237" mass="26916">MSKAFCFLMIATAIASFASCDSRKKLNVQEFEDNFRAAVAIEKYTYDYGLPQSFAHTTDPYGLAKRAIEIFDEEIAKGNLVVIEPYDNPLAISEKYGKTLTFIGKDNHYYFKNGLLYFATGGWSTVGDGKIFHIGGSPVYFVSQIDNYKKYFQDTYGISEELMDCLGDLSYTKRTKHFIEDYENTVLSLTKPELVSESESAIVHRVKDINSGYVFYVTQEWSADGATSKKSFKFKKE</sequence>
<gene>
    <name evidence="2" type="ORF">ACFO6W_11445</name>
</gene>
<organism evidence="2 3">
    <name type="scientific">Dysgonomonas termitidis</name>
    <dbReference type="NCBI Taxonomy" id="1516126"/>
    <lineage>
        <taxon>Bacteria</taxon>
        <taxon>Pseudomonadati</taxon>
        <taxon>Bacteroidota</taxon>
        <taxon>Bacteroidia</taxon>
        <taxon>Bacteroidales</taxon>
        <taxon>Dysgonomonadaceae</taxon>
        <taxon>Dysgonomonas</taxon>
    </lineage>
</organism>
<evidence type="ECO:0008006" key="4">
    <source>
        <dbReference type="Google" id="ProtNLM"/>
    </source>
</evidence>
<accession>A0ABV9KXK9</accession>
<feature type="signal peptide" evidence="1">
    <location>
        <begin position="1"/>
        <end position="18"/>
    </location>
</feature>
<proteinExistence type="predicted"/>
<reference evidence="3" key="1">
    <citation type="journal article" date="2019" name="Int. J. Syst. Evol. Microbiol.">
        <title>The Global Catalogue of Microorganisms (GCM) 10K type strain sequencing project: providing services to taxonomists for standard genome sequencing and annotation.</title>
        <authorList>
            <consortium name="The Broad Institute Genomics Platform"/>
            <consortium name="The Broad Institute Genome Sequencing Center for Infectious Disease"/>
            <person name="Wu L."/>
            <person name="Ma J."/>
        </authorList>
    </citation>
    <scope>NUCLEOTIDE SEQUENCE [LARGE SCALE GENOMIC DNA]</scope>
    <source>
        <strain evidence="3">CCUG 66188</strain>
    </source>
</reference>
<keyword evidence="3" id="KW-1185">Reference proteome</keyword>
<dbReference type="RefSeq" id="WP_379996489.1">
    <property type="nucleotide sequence ID" value="NZ_JBHSGN010000072.1"/>
</dbReference>
<protein>
    <recommendedName>
        <fullName evidence="4">Lipoprotein</fullName>
    </recommendedName>
</protein>
<keyword evidence="1" id="KW-0732">Signal</keyword>
<feature type="chain" id="PRO_5045141777" description="Lipoprotein" evidence="1">
    <location>
        <begin position="19"/>
        <end position="237"/>
    </location>
</feature>
<evidence type="ECO:0000313" key="3">
    <source>
        <dbReference type="Proteomes" id="UP001596023"/>
    </source>
</evidence>
<comment type="caution">
    <text evidence="2">The sequence shown here is derived from an EMBL/GenBank/DDBJ whole genome shotgun (WGS) entry which is preliminary data.</text>
</comment>
<name>A0ABV9KXK9_9BACT</name>
<evidence type="ECO:0000313" key="2">
    <source>
        <dbReference type="EMBL" id="MFC4674311.1"/>
    </source>
</evidence>
<evidence type="ECO:0000256" key="1">
    <source>
        <dbReference type="SAM" id="SignalP"/>
    </source>
</evidence>